<sequence length="2465" mass="257727">MSEAENLTKQSVTKIAETAESVSSPQNQGSVAEILGPGQSPYVERPALNIPAPEPQSENPAKIIEPGAAAATTRPAPPFPGTAPDSSPIGSVPAAQNPAHKIIPPPPEQETEKQSPSLASIRAQVEQVKQYGQNAPDVAVAQVQKLQSAAVKEAVKNPEEAKAYQELIDELKNLAGVYRQEAKQSKGGGSDEFHALREEVKTTRQVKSAPERDSSSTEKLVGRVGGKEDRAEKPRAQEQGADEGGFNKLMKFLNVAAIAGVAGKSASDVSQGNYLGAAGGLAGGAAGALLAPFTGGMSIGIGAGIGNMIGGAADGYIKQADQARQYQVKASDIATRFGGLSDENLKPLEIQQAAAWSSKGSTAEESLQMVDQLRDKHVIGKVGEEEQQLVKALQELSRATGQNTDAMVNQYASYSAAGGEGDGAEYMAQMVGGAVKAGMENNLQQYAEQMNSARSQVVQSVGTADKDDKALKMIQSVSAMLTGGKNDTSEFLRENAGMSQAAMSNFLSTGGAKSYSYDSVAMQISGIERSQTDEVFITPERKLKNAAMRMDKTLDDTVFSQSGLNILGMNEGQLKERMAQDPNYLENVMSSENPDTQQAAALQDLIKTNFKGNYGRDMTVEDRQVFTQLAGAKAANNGELSIDAIGADGKTVQQMLETQGMSEAEKTKELEAERSKLTIQALDHLTTALNTMDETTNQLLGDVNTFLEQNPQIIEGLNSILGHLPDLIDWLGNLVTDKIPGLIGSLTGMTKTVTDFSGVFIKGVADFSKGIIDGVMQFGGVIGKFGADLGSTLVKAIMGFGEFLSKGLDGIATIFQNTPGLKSVGDTMKAGGNAIGGVMDGLGQLGQNAANMAGGIANNIMGGSAQAAAAPSGGSGAKDDWASEGKPPASAPSVVSSNGVPANATKISNEELYQLAAISNLEATTKMGRVDVAQSIFNRVNSGNYGDSVTDVIFAEGQYEPMFGHDRSEITDRASAAKFLAQNRGMSEEEALTRLDETVGMFGESSIMKNAADHVGGRTEFKGTTMYQHRVAAEDPLRSDGENFFHIGGGQTQSDLEKWHSQAPTAIVGEDVDLSKIQAKAGQASAAADAQYHDTPPAGVSATPNFRTFKFEPGDVVHAYQANSIPFGSIGAAYPGKGVEKSPARHEQQKQAVNSTESSLDHILSVLQSVSGNKSEKPASLEDFAMKLGSPMFGNASAVTEQSAAVTGGATTPVSSIAPPYETGRVMGEPHGEKPTQSQQSGAPAVFTALLEEVKKISAWLLDGRKSATEAVQIKAAAPEVQKTQIEAVLPKPEEKKGEKGKDGAVTTGGVLSGGGKPTASQQAAAGAVTGSADPGFESGIFTAPQSNNGGSADYHIDQKFDRGLGMQKIVGMFDQMAQQYDKQGRKIEFSNNSVAGQVYDSKASFEKKKALLESAFEAHGEHSASRDDANNVHSIDYYVPQKDKDRFDKSAENVNMLLPTIQGAKLEYASGGNYGNYVIMKDAQGKYLMQMGHGNDSKALPGNRTITGAPATAAKPAAAPAKDDWANEHQAAPANITGGAAPAPGVGDDKLFGGGSASLAAKIIGMSEGNRDESGGFRESYYGHSDPGNGAANTGSFSAQQGMAPEEADKHWNAKLKEQKAVFQQRAKQAGVDPNDSRLLMNYLDLYVQSPLAASDKGGFLDQLSTIKEKGVSDESILDARVASYYNPDTGRLDAPGLGNDEGRVRKDQARRQAELNAGIKVHLGGNVANSAPAATPDVVATQPTAGGSPQASESPASETAPVSSSTGGSDSALSSSRETLVGILHEVRRIADFIILGKTLGSERQMGEGIVDHKRNVSRRTDRAFSDSVFDGAGKVGGLSATAGLSNTVSVTDASQSNLDKVIGTYEAAQGSDAGKFAQSLGIQSQSPEPAMSGATPEGAPAPDTNKIGKFYESVQGGIGGFLSNLGFGSKPEAKVIPTQPDQYELNSIEKALGGGFVGKAGGKLLEPSKKAGSAIDSAGLYDASGQALGAFVKELGLDGNAHKLGAAGMMTAGAGDFTTPEDLDLPERDVPQDEDFFTTLKRRGRGRKTKNKATLTKLGADFGGKPTLKTDPSEFGAMAELGDFSGVAKVDLGLDPKIDVDSVGQFYDGVQGDDLSKFVGAGSPKPDRDSGLDKVGGFYDALDGDAATFAQSVYPLKDGSVGQTQMGGLKATPADFDVAKLGDFTGAATSPDLLAAQPETDALKAAGLDESSETLDGFLKTVQPKAESKAELAKDGLVPTQPNSQDQGAAMRSDPNPTVGDNLLGTQVAAVEQTEDQKQSGLLQKILDVLTSMATKMLGSTPTMTAQPADYALNDGMPFKDDGAFYKAVSGSVDDFIKAVTEKPAPEFGFAKLPIQPEGSPAYRDHENVKGKGRSIVDRVADGDMKVEGLDLKGISPGGANRGSMPQMNVVVHVTVAGEGSKEQARDGAKEGVLAAHDEFLARWEKGVTDPRNHPRMRTGIH</sequence>
<feature type="compositionally biased region" description="Basic and acidic residues" evidence="1">
    <location>
        <begin position="1138"/>
        <end position="1149"/>
    </location>
</feature>
<feature type="region of interest" description="Disordered" evidence="1">
    <location>
        <begin position="1569"/>
        <end position="1607"/>
    </location>
</feature>
<feature type="compositionally biased region" description="Low complexity" evidence="1">
    <location>
        <begin position="887"/>
        <end position="899"/>
    </location>
</feature>
<feature type="region of interest" description="Disordered" evidence="1">
    <location>
        <begin position="1138"/>
        <end position="1158"/>
    </location>
</feature>
<feature type="region of interest" description="Disordered" evidence="1">
    <location>
        <begin position="182"/>
        <end position="242"/>
    </location>
</feature>
<proteinExistence type="predicted"/>
<feature type="compositionally biased region" description="Basic and acidic residues" evidence="1">
    <location>
        <begin position="225"/>
        <end position="236"/>
    </location>
</feature>
<feature type="region of interest" description="Disordered" evidence="1">
    <location>
        <begin position="1883"/>
        <end position="1907"/>
    </location>
</feature>
<evidence type="ECO:0000313" key="3">
    <source>
        <dbReference type="EMBL" id="MBW4465047.1"/>
    </source>
</evidence>
<feature type="region of interest" description="Disordered" evidence="1">
    <location>
        <begin position="2232"/>
        <end position="2263"/>
    </location>
</feature>
<feature type="region of interest" description="Disordered" evidence="1">
    <location>
        <begin position="868"/>
        <end position="899"/>
    </location>
</feature>
<feature type="compositionally biased region" description="Basic and acidic residues" evidence="1">
    <location>
        <begin position="1292"/>
        <end position="1303"/>
    </location>
</feature>
<accession>A0A951U505</accession>
<gene>
    <name evidence="3" type="ORF">KME07_06360</name>
</gene>
<dbReference type="Gene3D" id="1.10.10.2520">
    <property type="entry name" value="Cell wall hydrolase SleB, domain 1"/>
    <property type="match status" value="1"/>
</dbReference>
<reference evidence="3" key="2">
    <citation type="journal article" date="2022" name="Microbiol. Resour. Announc.">
        <title>Metagenome Sequencing to Explore Phylogenomics of Terrestrial Cyanobacteria.</title>
        <authorList>
            <person name="Ward R.D."/>
            <person name="Stajich J.E."/>
            <person name="Johansen J.R."/>
            <person name="Huntemann M."/>
            <person name="Clum A."/>
            <person name="Foster B."/>
            <person name="Foster B."/>
            <person name="Roux S."/>
            <person name="Palaniappan K."/>
            <person name="Varghese N."/>
            <person name="Mukherjee S."/>
            <person name="Reddy T.B.K."/>
            <person name="Daum C."/>
            <person name="Copeland A."/>
            <person name="Chen I.A."/>
            <person name="Ivanova N.N."/>
            <person name="Kyrpides N.C."/>
            <person name="Shapiro N."/>
            <person name="Eloe-Fadrosh E.A."/>
            <person name="Pietrasiak N."/>
        </authorList>
    </citation>
    <scope>NUCLEOTIDE SEQUENCE</scope>
    <source>
        <strain evidence="3">GSE-TBD4-15B</strain>
    </source>
</reference>
<feature type="region of interest" description="Disordered" evidence="1">
    <location>
        <begin position="1291"/>
        <end position="1332"/>
    </location>
</feature>
<organism evidence="3 4">
    <name type="scientific">Pegethrix bostrychoides GSE-TBD4-15B</name>
    <dbReference type="NCBI Taxonomy" id="2839662"/>
    <lineage>
        <taxon>Bacteria</taxon>
        <taxon>Bacillati</taxon>
        <taxon>Cyanobacteriota</taxon>
        <taxon>Cyanophyceae</taxon>
        <taxon>Oculatellales</taxon>
        <taxon>Oculatellaceae</taxon>
        <taxon>Pegethrix</taxon>
    </lineage>
</organism>
<name>A0A951U505_9CYAN</name>
<evidence type="ECO:0000259" key="2">
    <source>
        <dbReference type="Pfam" id="PF07486"/>
    </source>
</evidence>
<reference evidence="3" key="1">
    <citation type="submission" date="2021-05" db="EMBL/GenBank/DDBJ databases">
        <authorList>
            <person name="Pietrasiak N."/>
            <person name="Ward R."/>
            <person name="Stajich J.E."/>
            <person name="Kurbessoian T."/>
        </authorList>
    </citation>
    <scope>NUCLEOTIDE SEQUENCE</scope>
    <source>
        <strain evidence="3">GSE-TBD4-15B</strain>
    </source>
</reference>
<dbReference type="GO" id="GO:0016787">
    <property type="term" value="F:hydrolase activity"/>
    <property type="evidence" value="ECO:0007669"/>
    <property type="project" value="UniProtKB-KW"/>
</dbReference>
<feature type="region of interest" description="Disordered" evidence="1">
    <location>
        <begin position="1732"/>
        <end position="1777"/>
    </location>
</feature>
<feature type="domain" description="Cell wall hydrolase SleB" evidence="2">
    <location>
        <begin position="926"/>
        <end position="980"/>
    </location>
</feature>
<dbReference type="Proteomes" id="UP000707356">
    <property type="component" value="Unassembled WGS sequence"/>
</dbReference>
<keyword evidence="3" id="KW-0378">Hydrolase</keyword>
<protein>
    <submittedName>
        <fullName evidence="3">Cell wall hydrolase</fullName>
    </submittedName>
</protein>
<feature type="compositionally biased region" description="Polar residues" evidence="1">
    <location>
        <begin position="20"/>
        <end position="30"/>
    </location>
</feature>
<evidence type="ECO:0000256" key="1">
    <source>
        <dbReference type="SAM" id="MobiDB-lite"/>
    </source>
</evidence>
<feature type="compositionally biased region" description="Polar residues" evidence="1">
    <location>
        <begin position="1743"/>
        <end position="1764"/>
    </location>
</feature>
<feature type="compositionally biased region" description="Polar residues" evidence="1">
    <location>
        <begin position="1592"/>
        <end position="1602"/>
    </location>
</feature>
<dbReference type="Pfam" id="PF07486">
    <property type="entry name" value="Hydrolase_2"/>
    <property type="match status" value="1"/>
</dbReference>
<feature type="compositionally biased region" description="Basic and acidic residues" evidence="1">
    <location>
        <begin position="182"/>
        <end position="202"/>
    </location>
</feature>
<dbReference type="InterPro" id="IPR042047">
    <property type="entry name" value="SleB_dom1"/>
</dbReference>
<dbReference type="InterPro" id="IPR011105">
    <property type="entry name" value="Cell_wall_hydrolase_SleB"/>
</dbReference>
<feature type="region of interest" description="Disordered" evidence="1">
    <location>
        <begin position="1"/>
        <end position="120"/>
    </location>
</feature>
<feature type="compositionally biased region" description="Low complexity" evidence="1">
    <location>
        <begin position="1765"/>
        <end position="1777"/>
    </location>
</feature>
<evidence type="ECO:0000313" key="4">
    <source>
        <dbReference type="Proteomes" id="UP000707356"/>
    </source>
</evidence>
<dbReference type="EMBL" id="JAHHHV010000029">
    <property type="protein sequence ID" value="MBW4465047.1"/>
    <property type="molecule type" value="Genomic_DNA"/>
</dbReference>
<feature type="compositionally biased region" description="Polar residues" evidence="1">
    <location>
        <begin position="1"/>
        <end position="13"/>
    </location>
</feature>
<comment type="caution">
    <text evidence="3">The sequence shown here is derived from an EMBL/GenBank/DDBJ whole genome shotgun (WGS) entry which is preliminary data.</text>
</comment>